<dbReference type="OrthoDB" id="2162449at2759"/>
<feature type="compositionally biased region" description="Polar residues" evidence="1">
    <location>
        <begin position="541"/>
        <end position="563"/>
    </location>
</feature>
<feature type="compositionally biased region" description="Polar residues" evidence="1">
    <location>
        <begin position="617"/>
        <end position="633"/>
    </location>
</feature>
<feature type="compositionally biased region" description="Polar residues" evidence="1">
    <location>
        <begin position="374"/>
        <end position="400"/>
    </location>
</feature>
<feature type="compositionally biased region" description="Basic residues" evidence="1">
    <location>
        <begin position="64"/>
        <end position="81"/>
    </location>
</feature>
<feature type="compositionally biased region" description="Polar residues" evidence="1">
    <location>
        <begin position="310"/>
        <end position="320"/>
    </location>
</feature>
<dbReference type="EMBL" id="PGCJ01000868">
    <property type="protein sequence ID" value="PLW16526.1"/>
    <property type="molecule type" value="Genomic_DNA"/>
</dbReference>
<evidence type="ECO:0000313" key="2">
    <source>
        <dbReference type="EMBL" id="PLW16526.1"/>
    </source>
</evidence>
<organism evidence="2 3">
    <name type="scientific">Puccinia coronata f. sp. avenae</name>
    <dbReference type="NCBI Taxonomy" id="200324"/>
    <lineage>
        <taxon>Eukaryota</taxon>
        <taxon>Fungi</taxon>
        <taxon>Dikarya</taxon>
        <taxon>Basidiomycota</taxon>
        <taxon>Pucciniomycotina</taxon>
        <taxon>Pucciniomycetes</taxon>
        <taxon>Pucciniales</taxon>
        <taxon>Pucciniaceae</taxon>
        <taxon>Puccinia</taxon>
    </lineage>
</organism>
<feature type="compositionally biased region" description="Polar residues" evidence="1">
    <location>
        <begin position="708"/>
        <end position="724"/>
    </location>
</feature>
<evidence type="ECO:0000313" key="3">
    <source>
        <dbReference type="Proteomes" id="UP000235388"/>
    </source>
</evidence>
<evidence type="ECO:0008006" key="4">
    <source>
        <dbReference type="Google" id="ProtNLM"/>
    </source>
</evidence>
<comment type="caution">
    <text evidence="2">The sequence shown here is derived from an EMBL/GenBank/DDBJ whole genome shotgun (WGS) entry which is preliminary data.</text>
</comment>
<feature type="region of interest" description="Disordered" evidence="1">
    <location>
        <begin position="499"/>
        <end position="583"/>
    </location>
</feature>
<feature type="compositionally biased region" description="Low complexity" evidence="1">
    <location>
        <begin position="401"/>
        <end position="412"/>
    </location>
</feature>
<feature type="region of interest" description="Disordered" evidence="1">
    <location>
        <begin position="300"/>
        <end position="320"/>
    </location>
</feature>
<name>A0A2N5STG4_9BASI</name>
<accession>A0A2N5STG4</accession>
<reference evidence="2 3" key="1">
    <citation type="submission" date="2017-11" db="EMBL/GenBank/DDBJ databases">
        <title>De novo assembly and phasing of dikaryotic genomes from two isolates of Puccinia coronata f. sp. avenae, the causal agent of oat crown rust.</title>
        <authorList>
            <person name="Miller M.E."/>
            <person name="Zhang Y."/>
            <person name="Omidvar V."/>
            <person name="Sperschneider J."/>
            <person name="Schwessinger B."/>
            <person name="Raley C."/>
            <person name="Palmer J.M."/>
            <person name="Garnica D."/>
            <person name="Upadhyaya N."/>
            <person name="Rathjen J."/>
            <person name="Taylor J.M."/>
            <person name="Park R.F."/>
            <person name="Dodds P.N."/>
            <person name="Hirsch C.D."/>
            <person name="Kianian S.F."/>
            <person name="Figueroa M."/>
        </authorList>
    </citation>
    <scope>NUCLEOTIDE SEQUENCE [LARGE SCALE GENOMIC DNA]</scope>
    <source>
        <strain evidence="2">12NC29</strain>
    </source>
</reference>
<feature type="region of interest" description="Disordered" evidence="1">
    <location>
        <begin position="373"/>
        <end position="458"/>
    </location>
</feature>
<protein>
    <recommendedName>
        <fullName evidence="4">Nucleoside diphosphate kinase</fullName>
    </recommendedName>
</protein>
<feature type="region of interest" description="Disordered" evidence="1">
    <location>
        <begin position="17"/>
        <end position="105"/>
    </location>
</feature>
<feature type="compositionally biased region" description="Low complexity" evidence="1">
    <location>
        <begin position="504"/>
        <end position="519"/>
    </location>
</feature>
<feature type="compositionally biased region" description="Low complexity" evidence="1">
    <location>
        <begin position="685"/>
        <end position="694"/>
    </location>
</feature>
<feature type="region of interest" description="Disordered" evidence="1">
    <location>
        <begin position="759"/>
        <end position="782"/>
    </location>
</feature>
<dbReference type="Proteomes" id="UP000235388">
    <property type="component" value="Unassembled WGS sequence"/>
</dbReference>
<keyword evidence="3" id="KW-1185">Reference proteome</keyword>
<sequence>MPLLKLVPSSWSNKINEKKKNWKQQQHTLNKDNHNSSTTILSPPNTPPYSKQIEQHNSNTTPSPHHHQHHHQQQQHQHQHQYQHQYQDQQHSDSHPESPNPLPPELTIAVIHPTLTNPDTPNIQATIESRLAATGFKILDQQTLSFHTNPDATHTLARSSPGIQEALSPSHSNIVYLLSRSRAIQAWKDLVGVDSSSSSMQSMNEPLQQPRPGSLRFIFGPKSIWAADKVEVVYQFIHSFWPKHLHHPTFNQLLLSPNHQPNFLLPPHHLSVPPPSPIRTPKRVFKFSNCSPAIATDVVQSNNNNNNDNCPAQPTSHTTTPQHLKIIQDEPELVTVHSNQPEEAIADLDHIQQNQSHLKQFNTRIPTLSFPISHLSSNSSLTPTTQESSSTYQTNDTPNESHSSSSQSSLLHPPGKGPIDSNMPSNTHNNNRTISDDYPLPQSLSDPLHSSKAESLGTSKISDSYTFRARPIPASLTEPTSSPKMSKAAMLRLGLTWTPPVRTPAPASSQSSPANGAPPARGPIAPVASLNPPTVQPRPTKASTLRTNGGPLDSSSPVVSNQPARPRRTESEIFENTPGHGFRRANLQTNIASIAAPKTQPRPTKASALRTGGATPSAASPANTNGNHGSKTLGSAARRSVDFHGVPGHKRNEKIQVGATKRPEIEPRMTKASLLRMGGGGGGVSPLPGGSSSSQRKKAANVPLTRPTHATQASQTSAGSTQDGTEYHLSDADEHEELDDHLLDSHPATLPIDLCLQPSPLSCPAPPAPRGSQFGSAIIRQN</sequence>
<gene>
    <name evidence="2" type="ORF">PCANC_11711</name>
</gene>
<dbReference type="AlphaFoldDB" id="A0A2N5STG4"/>
<feature type="compositionally biased region" description="Polar residues" evidence="1">
    <location>
        <begin position="422"/>
        <end position="433"/>
    </location>
</feature>
<dbReference type="STRING" id="200324.A0A2N5STG4"/>
<proteinExistence type="predicted"/>
<evidence type="ECO:0000256" key="1">
    <source>
        <dbReference type="SAM" id="MobiDB-lite"/>
    </source>
</evidence>
<feature type="region of interest" description="Disordered" evidence="1">
    <location>
        <begin position="595"/>
        <end position="726"/>
    </location>
</feature>
<feature type="compositionally biased region" description="Polar residues" evidence="1">
    <location>
        <begin position="773"/>
        <end position="782"/>
    </location>
</feature>